<name>A0A850HAD0_9SPHN</name>
<reference evidence="1 2" key="1">
    <citation type="submission" date="2020-06" db="EMBL/GenBank/DDBJ databases">
        <title>Altererythrobacter lutimaris sp. nov., a marine bacterium isolated from a tidal flat.</title>
        <authorList>
            <person name="Kim D."/>
            <person name="Yoo Y."/>
            <person name="Kim J.-J."/>
        </authorList>
    </citation>
    <scope>NUCLEOTIDE SEQUENCE [LARGE SCALE GENOMIC DNA]</scope>
    <source>
        <strain evidence="1 2">JGD-16</strain>
    </source>
</reference>
<dbReference type="PANTHER" id="PTHR43737">
    <property type="entry name" value="BLL7424 PROTEIN"/>
    <property type="match status" value="1"/>
</dbReference>
<evidence type="ECO:0000313" key="1">
    <source>
        <dbReference type="EMBL" id="NVE94933.1"/>
    </source>
</evidence>
<dbReference type="Pfam" id="PF07394">
    <property type="entry name" value="DUF1501"/>
    <property type="match status" value="1"/>
</dbReference>
<dbReference type="InterPro" id="IPR010869">
    <property type="entry name" value="DUF1501"/>
</dbReference>
<gene>
    <name evidence="1" type="ORF">HUO12_08500</name>
</gene>
<dbReference type="PANTHER" id="PTHR43737:SF1">
    <property type="entry name" value="DUF1501 DOMAIN-CONTAINING PROTEIN"/>
    <property type="match status" value="1"/>
</dbReference>
<organism evidence="1 2">
    <name type="scientific">Altererythrobacter lutimaris</name>
    <dbReference type="NCBI Taxonomy" id="2743979"/>
    <lineage>
        <taxon>Bacteria</taxon>
        <taxon>Pseudomonadati</taxon>
        <taxon>Pseudomonadota</taxon>
        <taxon>Alphaproteobacteria</taxon>
        <taxon>Sphingomonadales</taxon>
        <taxon>Erythrobacteraceae</taxon>
        <taxon>Altererythrobacter</taxon>
    </lineage>
</organism>
<dbReference type="AlphaFoldDB" id="A0A850HAD0"/>
<sequence length="443" mass="47564">MDLAAINELAAAGVVEDYKAIVCVFLDGGNDHANTLIPYDQDNYLLYQQLRGGGANGEMGVALTKEALQSSVLFPNDEQQLTDGIQYALAPTMPKLTSRFHQCNLAILLNTGPLETPLTKAQFLSDNRASYPVPKKLFSHNDQQSAWQTSTSADLRTGWGGRMADLAQSRNSNSMFTALSISGNGVFLRGQDSMPFRLSTKGALTPAALKYSAFGMPSASDALNQILRQSGGTAFQQDIVRINSRSVDYGLFLNEILEKSQYEPSIGGTALAQQLEVVAKMIDARQQVGVKRQVFMVSIGGFDHHGGLRGSHDALLGQLDNALDNFFAAMLGLGLSDNVTLFTASDFGRTLSVNGDGSDHGWGGHHFVLGGAVNGGRFFGTAPRTSIESDDQVGRGRLLPTISVDELSTTLAKWFGVPESELTSIAPNIGRFRSPDLGFMQSS</sequence>
<evidence type="ECO:0000313" key="2">
    <source>
        <dbReference type="Proteomes" id="UP000546031"/>
    </source>
</evidence>
<comment type="caution">
    <text evidence="1">The sequence shown here is derived from an EMBL/GenBank/DDBJ whole genome shotgun (WGS) entry which is preliminary data.</text>
</comment>
<protein>
    <submittedName>
        <fullName evidence="1">DUF1501 domain-containing protein</fullName>
    </submittedName>
</protein>
<proteinExistence type="predicted"/>
<dbReference type="Proteomes" id="UP000546031">
    <property type="component" value="Unassembled WGS sequence"/>
</dbReference>
<keyword evidence="2" id="KW-1185">Reference proteome</keyword>
<dbReference type="EMBL" id="JABWTA010000001">
    <property type="protein sequence ID" value="NVE94933.1"/>
    <property type="molecule type" value="Genomic_DNA"/>
</dbReference>
<accession>A0A850HAD0</accession>